<protein>
    <submittedName>
        <fullName evidence="4">Kinase-like domain-containing protein</fullName>
    </submittedName>
</protein>
<comment type="caution">
    <text evidence="3">The sequence shown here is derived from an EMBL/GenBank/DDBJ whole genome shotgun (WGS) entry which is preliminary data.</text>
</comment>
<dbReference type="InterPro" id="IPR036537">
    <property type="entry name" value="Adaptor_Cbl_N_dom_sf"/>
</dbReference>
<dbReference type="SUPFAM" id="SSF81901">
    <property type="entry name" value="HCP-like"/>
    <property type="match status" value="1"/>
</dbReference>
<dbReference type="PROSITE" id="PS50011">
    <property type="entry name" value="PROTEIN_KINASE_DOM"/>
    <property type="match status" value="1"/>
</dbReference>
<dbReference type="Pfam" id="PF08238">
    <property type="entry name" value="Sel1"/>
    <property type="match status" value="2"/>
</dbReference>
<keyword evidence="1" id="KW-0472">Membrane</keyword>
<keyword evidence="5" id="KW-1185">Reference proteome</keyword>
<dbReference type="Gene3D" id="1.20.930.20">
    <property type="entry name" value="Adaptor protein Cbl, N-terminal domain"/>
    <property type="match status" value="1"/>
</dbReference>
<keyword evidence="1" id="KW-1133">Transmembrane helix</keyword>
<dbReference type="InterPro" id="IPR000719">
    <property type="entry name" value="Prot_kinase_dom"/>
</dbReference>
<dbReference type="InterPro" id="IPR011009">
    <property type="entry name" value="Kinase-like_dom_sf"/>
</dbReference>
<reference evidence="3 5" key="1">
    <citation type="submission" date="2017-11" db="EMBL/GenBank/DDBJ databases">
        <title>The genome of Rhizophagus clarus HR1 reveals common genetic basis of auxotrophy among arbuscular mycorrhizal fungi.</title>
        <authorList>
            <person name="Kobayashi Y."/>
        </authorList>
    </citation>
    <scope>NUCLEOTIDE SEQUENCE [LARGE SCALE GENOMIC DNA]</scope>
    <source>
        <strain evidence="3 5">HR1</strain>
    </source>
</reference>
<name>A0A2Z6RTX8_9GLOM</name>
<organism evidence="3 5">
    <name type="scientific">Rhizophagus clarus</name>
    <dbReference type="NCBI Taxonomy" id="94130"/>
    <lineage>
        <taxon>Eukaryota</taxon>
        <taxon>Fungi</taxon>
        <taxon>Fungi incertae sedis</taxon>
        <taxon>Mucoromycota</taxon>
        <taxon>Glomeromycotina</taxon>
        <taxon>Glomeromycetes</taxon>
        <taxon>Glomerales</taxon>
        <taxon>Glomeraceae</taxon>
        <taxon>Rhizophagus</taxon>
    </lineage>
</organism>
<evidence type="ECO:0000256" key="1">
    <source>
        <dbReference type="SAM" id="Phobius"/>
    </source>
</evidence>
<dbReference type="InterPro" id="IPR011990">
    <property type="entry name" value="TPR-like_helical_dom_sf"/>
</dbReference>
<dbReference type="OrthoDB" id="2314769at2759"/>
<dbReference type="EMBL" id="BLAL01000285">
    <property type="protein sequence ID" value="GET00370.1"/>
    <property type="molecule type" value="Genomic_DNA"/>
</dbReference>
<dbReference type="Gene3D" id="1.10.510.10">
    <property type="entry name" value="Transferase(Phosphotransferase) domain 1"/>
    <property type="match status" value="1"/>
</dbReference>
<dbReference type="InterPro" id="IPR051681">
    <property type="entry name" value="Ser/Thr_Kinases-Pseudokinases"/>
</dbReference>
<dbReference type="PANTHER" id="PTHR44329">
    <property type="entry name" value="SERINE/THREONINE-PROTEIN KINASE TNNI3K-RELATED"/>
    <property type="match status" value="1"/>
</dbReference>
<feature type="domain" description="Protein kinase" evidence="2">
    <location>
        <begin position="192"/>
        <end position="475"/>
    </location>
</feature>
<dbReference type="GO" id="GO:0005524">
    <property type="term" value="F:ATP binding"/>
    <property type="evidence" value="ECO:0007669"/>
    <property type="project" value="InterPro"/>
</dbReference>
<dbReference type="GO" id="GO:0007166">
    <property type="term" value="P:cell surface receptor signaling pathway"/>
    <property type="evidence" value="ECO:0007669"/>
    <property type="project" value="InterPro"/>
</dbReference>
<proteinExistence type="predicted"/>
<feature type="transmembrane region" description="Helical" evidence="1">
    <location>
        <begin position="684"/>
        <end position="703"/>
    </location>
</feature>
<dbReference type="InterPro" id="IPR059179">
    <property type="entry name" value="MLKL-like_MCAfunc"/>
</dbReference>
<dbReference type="SMART" id="SM00671">
    <property type="entry name" value="SEL1"/>
    <property type="match status" value="2"/>
</dbReference>
<dbReference type="GO" id="GO:0004674">
    <property type="term" value="F:protein serine/threonine kinase activity"/>
    <property type="evidence" value="ECO:0007669"/>
    <property type="project" value="TreeGrafter"/>
</dbReference>
<evidence type="ECO:0000313" key="3">
    <source>
        <dbReference type="EMBL" id="GBC06224.1"/>
    </source>
</evidence>
<reference evidence="4" key="2">
    <citation type="submission" date="2019-10" db="EMBL/GenBank/DDBJ databases">
        <title>Conservation and host-specific expression of non-tandemly repeated heterogenous ribosome RNA gene in arbuscular mycorrhizal fungi.</title>
        <authorList>
            <person name="Maeda T."/>
            <person name="Kobayashi Y."/>
            <person name="Nakagawa T."/>
            <person name="Ezawa T."/>
            <person name="Yamaguchi K."/>
            <person name="Bino T."/>
            <person name="Nishimoto Y."/>
            <person name="Shigenobu S."/>
            <person name="Kawaguchi M."/>
        </authorList>
    </citation>
    <scope>NUCLEOTIDE SEQUENCE</scope>
    <source>
        <strain evidence="4">HR1</strain>
    </source>
</reference>
<dbReference type="Proteomes" id="UP000615446">
    <property type="component" value="Unassembled WGS sequence"/>
</dbReference>
<dbReference type="EMBL" id="BEXD01004059">
    <property type="protein sequence ID" value="GBC06224.1"/>
    <property type="molecule type" value="Genomic_DNA"/>
</dbReference>
<sequence>MSDTKVQSKHFRINKETILTISGHVIKIASLIPACQSVAKLAEEILTLVDDAIRNQEILKLLAERVEASSLWLLEQKPEEKKCKLAFERYIKVLKEIKKYVKELRKPGKFSARFRNKVVEFFTAREKRNLYTIYNDKLDEAINGFILALSCDSNVLLHNYKKYLSAIFESNNKMFSKQSRQLTEIQETIVLIRKGIEMPESELEKVRLSPEWIRNEDDEEPETRGKNKHIKRHLYGSQEVAVKKIKIPEGENENRKLIEKYVFLMSKLSHCDSIEKFYGTLTINHDHYIVTGWAEKGNLEDFLRSDQELSWPCRLKIAEQIANALEFIHHADIYHHDVKSKNVLLDKSMDAKLSGFDYSRLKDHSTTSNEEQMQSLRWTAPEKLKRKSYPEPYKKTCDIYGLSITLWEIGTRKMPYEEIEVDVDVADYVINDGRPKPFPTGGPVEYNDLIKQSWSARAGARPSIEVIREDLHKMTKRYQEYYDNPSTASLLQNIDSSNFESSNFDSSMSQPNSQLECNESLQDQSLPPFEDVVKLHKQKKHTSAFSLFQQYAALSHTKSPIAKFYCGYYLYHGKFGINKDEDSAIEYLRQAADAKITKAQALYAEVCLEGRDYDPINGIKYLKKAVEHGDRSALERWAEILYDGGHNLDINMKEASIIRKKAVSKGSKLILSEENQENQDKGHLRNFLIISAPVILMLFLIIFHD</sequence>
<dbReference type="CDD" id="cd21037">
    <property type="entry name" value="MLKL_NTD"/>
    <property type="match status" value="1"/>
</dbReference>
<dbReference type="Proteomes" id="UP000247702">
    <property type="component" value="Unassembled WGS sequence"/>
</dbReference>
<accession>A0A2Z6RTX8</accession>
<dbReference type="SMART" id="SM00220">
    <property type="entry name" value="S_TKc"/>
    <property type="match status" value="1"/>
</dbReference>
<evidence type="ECO:0000313" key="4">
    <source>
        <dbReference type="EMBL" id="GET00370.1"/>
    </source>
</evidence>
<dbReference type="Pfam" id="PF07714">
    <property type="entry name" value="PK_Tyr_Ser-Thr"/>
    <property type="match status" value="1"/>
</dbReference>
<gene>
    <name evidence="4" type="ORF">RCL2_002682700</name>
    <name evidence="3" type="ORF">RclHR1_00670016</name>
</gene>
<dbReference type="InterPro" id="IPR001245">
    <property type="entry name" value="Ser-Thr/Tyr_kinase_cat_dom"/>
</dbReference>
<evidence type="ECO:0000313" key="5">
    <source>
        <dbReference type="Proteomes" id="UP000247702"/>
    </source>
</evidence>
<dbReference type="PROSITE" id="PS00108">
    <property type="entry name" value="PROTEIN_KINASE_ST"/>
    <property type="match status" value="1"/>
</dbReference>
<dbReference type="AlphaFoldDB" id="A0A2Z6RTX8"/>
<keyword evidence="4" id="KW-0418">Kinase</keyword>
<keyword evidence="4" id="KW-0808">Transferase</keyword>
<dbReference type="Gene3D" id="1.25.40.10">
    <property type="entry name" value="Tetratricopeptide repeat domain"/>
    <property type="match status" value="1"/>
</dbReference>
<dbReference type="SUPFAM" id="SSF56112">
    <property type="entry name" value="Protein kinase-like (PK-like)"/>
    <property type="match status" value="1"/>
</dbReference>
<dbReference type="InterPro" id="IPR008271">
    <property type="entry name" value="Ser/Thr_kinase_AS"/>
</dbReference>
<keyword evidence="1" id="KW-0812">Transmembrane</keyword>
<evidence type="ECO:0000259" key="2">
    <source>
        <dbReference type="PROSITE" id="PS50011"/>
    </source>
</evidence>
<dbReference type="InterPro" id="IPR006597">
    <property type="entry name" value="Sel1-like"/>
</dbReference>